<organism evidence="3 4">
    <name type="scientific">Pseudocercospora fuligena</name>
    <dbReference type="NCBI Taxonomy" id="685502"/>
    <lineage>
        <taxon>Eukaryota</taxon>
        <taxon>Fungi</taxon>
        <taxon>Dikarya</taxon>
        <taxon>Ascomycota</taxon>
        <taxon>Pezizomycotina</taxon>
        <taxon>Dothideomycetes</taxon>
        <taxon>Dothideomycetidae</taxon>
        <taxon>Mycosphaerellales</taxon>
        <taxon>Mycosphaerellaceae</taxon>
        <taxon>Pseudocercospora</taxon>
    </lineage>
</organism>
<keyword evidence="4" id="KW-1185">Reference proteome</keyword>
<evidence type="ECO:0000259" key="2">
    <source>
        <dbReference type="PROSITE" id="PS50975"/>
    </source>
</evidence>
<dbReference type="PROSITE" id="PS50975">
    <property type="entry name" value="ATP_GRASP"/>
    <property type="match status" value="1"/>
</dbReference>
<accession>A0A8H6RAN2</accession>
<proteinExistence type="predicted"/>
<dbReference type="EMBL" id="JABCIY010000251">
    <property type="protein sequence ID" value="KAF7186561.1"/>
    <property type="molecule type" value="Genomic_DNA"/>
</dbReference>
<dbReference type="Gene3D" id="3.30.470.20">
    <property type="entry name" value="ATP-grasp fold, B domain"/>
    <property type="match status" value="1"/>
</dbReference>
<evidence type="ECO:0000313" key="4">
    <source>
        <dbReference type="Proteomes" id="UP000660729"/>
    </source>
</evidence>
<comment type="caution">
    <text evidence="3">The sequence shown here is derived from an EMBL/GenBank/DDBJ whole genome shotgun (WGS) entry which is preliminary data.</text>
</comment>
<dbReference type="InterPro" id="IPR053269">
    <property type="entry name" value="Asp-Met_ligase"/>
</dbReference>
<reference evidence="3" key="1">
    <citation type="submission" date="2020-04" db="EMBL/GenBank/DDBJ databases">
        <title>Draft genome resource of the tomato pathogen Pseudocercospora fuligena.</title>
        <authorList>
            <person name="Zaccaron A."/>
        </authorList>
    </citation>
    <scope>NUCLEOTIDE SEQUENCE</scope>
    <source>
        <strain evidence="3">PF001</strain>
    </source>
</reference>
<feature type="domain" description="ATP-grasp" evidence="2">
    <location>
        <begin position="215"/>
        <end position="430"/>
    </location>
</feature>
<protein>
    <recommendedName>
        <fullName evidence="2">ATP-grasp domain-containing protein</fullName>
    </recommendedName>
</protein>
<dbReference type="InterPro" id="IPR011761">
    <property type="entry name" value="ATP-grasp"/>
</dbReference>
<evidence type="ECO:0000256" key="1">
    <source>
        <dbReference type="PROSITE-ProRule" id="PRU00409"/>
    </source>
</evidence>
<dbReference type="OrthoDB" id="5946236at2759"/>
<dbReference type="Pfam" id="PF13535">
    <property type="entry name" value="ATP-grasp_4"/>
    <property type="match status" value="1"/>
</dbReference>
<keyword evidence="1" id="KW-0067">ATP-binding</keyword>
<dbReference type="GO" id="GO:0046872">
    <property type="term" value="F:metal ion binding"/>
    <property type="evidence" value="ECO:0007669"/>
    <property type="project" value="InterPro"/>
</dbReference>
<dbReference type="PANTHER" id="PTHR37018:SF1">
    <property type="entry name" value="CULTURE SPECIFIC PROTEIN, PUTATIVE (AFU_ORTHOLOGUE AFUA_2G00130)-RELATED"/>
    <property type="match status" value="1"/>
</dbReference>
<keyword evidence="1" id="KW-0547">Nucleotide-binding</keyword>
<dbReference type="AlphaFoldDB" id="A0A8H6RAN2"/>
<dbReference type="Proteomes" id="UP000660729">
    <property type="component" value="Unassembled WGS sequence"/>
</dbReference>
<dbReference type="SUPFAM" id="SSF56059">
    <property type="entry name" value="Glutathione synthetase ATP-binding domain-like"/>
    <property type="match status" value="1"/>
</dbReference>
<sequence length="503" mass="56419">MATTTTINPADEPKAKIEVSESNFPPVEFNTTLHDLFLDGDKGPLEDTYCVVKANSDRQYGKVVPLNEKYIIHSAQVSSADDLAHLCLEINCYLLLLYAGKMKVAFIGSEGATDDKTLHKQAVSENARRSFSVLNEAQRPRVSTYANIEDFIQNHDGSNIRWAFAMDFAERLPSVDHPELVYKLNSKRWLAHCSLKSANDTIIDCQISCPEHMTESNLWYYGGKDCRLCGSGVETELHRVRSILLDRPPYVLKLTQSLSSVGTLLVKNEKERKEVVDQAEKYLREYLPRVTKENAHLRTTSLILSDFIPGETMALNFFIRKNGSVVFLGACHQLATGESGRQATAITYAEQEKLQDKYQSTLDMIGQALHEEGYYGPVGADIMENPDDGTLFTIDANVRSPLSFVLYLLRGHLNEKRGFAMSLVYECIMLTLSRDEFERDFNKELHDARIILIGSTRLGEKEQWAHGMVVAGNSQKEIDELSDRILKFEIEGGQGGDLSDAAA</sequence>
<dbReference type="PANTHER" id="PTHR37018">
    <property type="entry name" value="CULTURE SPECIFIC PROTEIN, PUTATIVE (AFU_ORTHOLOGUE AFUA_2G00130)-RELATED"/>
    <property type="match status" value="1"/>
</dbReference>
<name>A0A8H6RAN2_9PEZI</name>
<evidence type="ECO:0000313" key="3">
    <source>
        <dbReference type="EMBL" id="KAF7186561.1"/>
    </source>
</evidence>
<gene>
    <name evidence="3" type="ORF">HII31_12119</name>
</gene>
<dbReference type="GO" id="GO:0005524">
    <property type="term" value="F:ATP binding"/>
    <property type="evidence" value="ECO:0007669"/>
    <property type="project" value="UniProtKB-UniRule"/>
</dbReference>